<evidence type="ECO:0000259" key="13">
    <source>
        <dbReference type="PROSITE" id="PS50848"/>
    </source>
</evidence>
<proteinExistence type="predicted"/>
<dbReference type="Gene3D" id="3.30.530.20">
    <property type="match status" value="1"/>
</dbReference>
<dbReference type="InterPro" id="IPR023393">
    <property type="entry name" value="START-like_dom_sf"/>
</dbReference>
<comment type="subcellular location">
    <subcellularLocation>
        <location evidence="1">Cytoplasm</location>
    </subcellularLocation>
</comment>
<evidence type="ECO:0000256" key="2">
    <source>
        <dbReference type="ARBA" id="ARBA00022448"/>
    </source>
</evidence>
<dbReference type="AlphaFoldDB" id="A0A1W0WSK6"/>
<name>A0A1W0WSK6_HYPEX</name>
<evidence type="ECO:0000256" key="10">
    <source>
        <dbReference type="ARBA" id="ARBA00077188"/>
    </source>
</evidence>
<keyword evidence="6" id="KW-0445">Lipid transport</keyword>
<keyword evidence="15" id="KW-1185">Reference proteome</keyword>
<dbReference type="SMART" id="SM00234">
    <property type="entry name" value="START"/>
    <property type="match status" value="1"/>
</dbReference>
<keyword evidence="7" id="KW-0446">Lipid-binding</keyword>
<keyword evidence="3" id="KW-0963">Cytoplasm</keyword>
<evidence type="ECO:0000313" key="14">
    <source>
        <dbReference type="EMBL" id="OQV18133.1"/>
    </source>
</evidence>
<evidence type="ECO:0000256" key="1">
    <source>
        <dbReference type="ARBA" id="ARBA00004496"/>
    </source>
</evidence>
<dbReference type="PROSITE" id="PS50848">
    <property type="entry name" value="START"/>
    <property type="match status" value="1"/>
</dbReference>
<feature type="domain" description="START" evidence="13">
    <location>
        <begin position="227"/>
        <end position="412"/>
    </location>
</feature>
<dbReference type="GO" id="GO:0006869">
    <property type="term" value="P:lipid transport"/>
    <property type="evidence" value="ECO:0007669"/>
    <property type="project" value="UniProtKB-KW"/>
</dbReference>
<dbReference type="EMBL" id="MTYJ01000052">
    <property type="protein sequence ID" value="OQV18133.1"/>
    <property type="molecule type" value="Genomic_DNA"/>
</dbReference>
<dbReference type="Proteomes" id="UP000192578">
    <property type="component" value="Unassembled WGS sequence"/>
</dbReference>
<evidence type="ECO:0000256" key="12">
    <source>
        <dbReference type="SAM" id="MobiDB-lite"/>
    </source>
</evidence>
<dbReference type="PANTHER" id="PTHR19308:SF8">
    <property type="entry name" value="STAR-RELATED LIPID TRANSFER PROTEIN 7, MITOCHONDRIAL"/>
    <property type="match status" value="1"/>
</dbReference>
<dbReference type="GO" id="GO:0008289">
    <property type="term" value="F:lipid binding"/>
    <property type="evidence" value="ECO:0007669"/>
    <property type="project" value="UniProtKB-KW"/>
</dbReference>
<feature type="region of interest" description="Disordered" evidence="12">
    <location>
        <begin position="417"/>
        <end position="441"/>
    </location>
</feature>
<evidence type="ECO:0000313" key="15">
    <source>
        <dbReference type="Proteomes" id="UP000192578"/>
    </source>
</evidence>
<dbReference type="OrthoDB" id="1295045at2759"/>
<evidence type="ECO:0000256" key="8">
    <source>
        <dbReference type="ARBA" id="ARBA00063535"/>
    </source>
</evidence>
<gene>
    <name evidence="14" type="ORF">BV898_07719</name>
</gene>
<evidence type="ECO:0000256" key="9">
    <source>
        <dbReference type="ARBA" id="ARBA00069061"/>
    </source>
</evidence>
<sequence length="464" mass="52581">MMNCFLRNSPRQLLFSKVPPSSPCSSGNGASFHTSSPHHGAVWKKYRWTPWPWPIGLKSLRNPWISRRPGYHRMRRDKHNPGIEEGQISGPYHGGKNPGGGGKVSFSAIFWEEAGKLLRLFTRQCEVYTAQRIRRGHQVALLWGNLYGRQQAGTLLRNVVWDGGKTRRGVASSGSLMAFVGASVLALDKPEQWVVEISDGDIERCFDDLTVWSTEAKNTPSDVLAEWESVTKTTHCDVWVRKPATGPLEYRALGSFTDIPATTFFQTQLDLVYRRQWDKLVIKLEVVDKDVESGTEVLQWVSQFPFPYNPREYVYQRRHKVDYERNAMVVISKGCEHHRVPANSNYVRVRNYYSALLIRPHRTFEEDGFDYVLVYIDDPQTFLPKMAVQYAAKSTLPDFMAKLHEAAKIMLKRLGRPPPTSSFSSLASTGGNAKESIADKENVRVSMSGGDVFGRPSRLKMPAP</sequence>
<dbReference type="InterPro" id="IPR051213">
    <property type="entry name" value="START_lipid_transfer"/>
</dbReference>
<evidence type="ECO:0000256" key="3">
    <source>
        <dbReference type="ARBA" id="ARBA00022490"/>
    </source>
</evidence>
<keyword evidence="2" id="KW-0813">Transport</keyword>
<feature type="region of interest" description="Disordered" evidence="12">
    <location>
        <begin position="72"/>
        <end position="97"/>
    </location>
</feature>
<evidence type="ECO:0000256" key="11">
    <source>
        <dbReference type="ARBA" id="ARBA00079049"/>
    </source>
</evidence>
<comment type="caution">
    <text evidence="14">The sequence shown here is derived from an EMBL/GenBank/DDBJ whole genome shotgun (WGS) entry which is preliminary data.</text>
</comment>
<feature type="compositionally biased region" description="Polar residues" evidence="12">
    <location>
        <begin position="421"/>
        <end position="431"/>
    </location>
</feature>
<evidence type="ECO:0000256" key="4">
    <source>
        <dbReference type="ARBA" id="ARBA00022553"/>
    </source>
</evidence>
<evidence type="ECO:0000256" key="7">
    <source>
        <dbReference type="ARBA" id="ARBA00023121"/>
    </source>
</evidence>
<organism evidence="14 15">
    <name type="scientific">Hypsibius exemplaris</name>
    <name type="common">Freshwater tardigrade</name>
    <dbReference type="NCBI Taxonomy" id="2072580"/>
    <lineage>
        <taxon>Eukaryota</taxon>
        <taxon>Metazoa</taxon>
        <taxon>Ecdysozoa</taxon>
        <taxon>Tardigrada</taxon>
        <taxon>Eutardigrada</taxon>
        <taxon>Parachela</taxon>
        <taxon>Hypsibioidea</taxon>
        <taxon>Hypsibiidae</taxon>
        <taxon>Hypsibius</taxon>
    </lineage>
</organism>
<reference evidence="15" key="1">
    <citation type="submission" date="2017-01" db="EMBL/GenBank/DDBJ databases">
        <title>Comparative genomics of anhydrobiosis in the tardigrade Hypsibius dujardini.</title>
        <authorList>
            <person name="Yoshida Y."/>
            <person name="Koutsovoulos G."/>
            <person name="Laetsch D."/>
            <person name="Stevens L."/>
            <person name="Kumar S."/>
            <person name="Horikawa D."/>
            <person name="Ishino K."/>
            <person name="Komine S."/>
            <person name="Tomita M."/>
            <person name="Blaxter M."/>
            <person name="Arakawa K."/>
        </authorList>
    </citation>
    <scope>NUCLEOTIDE SEQUENCE [LARGE SCALE GENOMIC DNA]</scope>
    <source>
        <strain evidence="15">Z151</strain>
    </source>
</reference>
<dbReference type="GO" id="GO:0005829">
    <property type="term" value="C:cytosol"/>
    <property type="evidence" value="ECO:0007669"/>
    <property type="project" value="UniProtKB-ARBA"/>
</dbReference>
<evidence type="ECO:0000256" key="6">
    <source>
        <dbReference type="ARBA" id="ARBA00023055"/>
    </source>
</evidence>
<dbReference type="SUPFAM" id="SSF55961">
    <property type="entry name" value="Bet v1-like"/>
    <property type="match status" value="1"/>
</dbReference>
<accession>A0A1W0WSK6</accession>
<dbReference type="FunFam" id="3.30.530.20:FF:000017">
    <property type="entry name" value="Phosphatidylcholine transfer protein, putative"/>
    <property type="match status" value="1"/>
</dbReference>
<dbReference type="InterPro" id="IPR002913">
    <property type="entry name" value="START_lipid-bd_dom"/>
</dbReference>
<dbReference type="Pfam" id="PF01852">
    <property type="entry name" value="START"/>
    <property type="match status" value="1"/>
</dbReference>
<keyword evidence="5" id="KW-0007">Acetylation</keyword>
<keyword evidence="4" id="KW-0597">Phosphoprotein</keyword>
<comment type="subunit">
    <text evidence="8">Interacts with ACOT13/THEM2.</text>
</comment>
<protein>
    <recommendedName>
        <fullName evidence="9">Phosphatidylcholine transfer protein</fullName>
    </recommendedName>
    <alternativeName>
        <fullName evidence="11">START domain-containing protein 2</fullName>
    </alternativeName>
    <alternativeName>
        <fullName evidence="10">StAR-related lipid transfer protein 2</fullName>
    </alternativeName>
</protein>
<dbReference type="PANTHER" id="PTHR19308">
    <property type="entry name" value="PHOSPHATIDYLCHOLINE TRANSFER PROTEIN"/>
    <property type="match status" value="1"/>
</dbReference>
<evidence type="ECO:0000256" key="5">
    <source>
        <dbReference type="ARBA" id="ARBA00022990"/>
    </source>
</evidence>